<gene>
    <name evidence="8" type="ORF">DOK78_001483</name>
</gene>
<dbReference type="EMBL" id="CP147251">
    <property type="protein sequence ID" value="WYJ76846.1"/>
    <property type="molecule type" value="Genomic_DNA"/>
</dbReference>
<keyword evidence="3" id="KW-1003">Cell membrane</keyword>
<dbReference type="Gene3D" id="3.40.50.300">
    <property type="entry name" value="P-loop containing nucleotide triphosphate hydrolases"/>
    <property type="match status" value="1"/>
</dbReference>
<protein>
    <submittedName>
        <fullName evidence="8">L-cystine transport system ATP-binding protein</fullName>
    </submittedName>
</protein>
<dbReference type="InterPro" id="IPR050086">
    <property type="entry name" value="MetN_ABC_transporter-like"/>
</dbReference>
<dbReference type="GO" id="GO:0005524">
    <property type="term" value="F:ATP binding"/>
    <property type="evidence" value="ECO:0007669"/>
    <property type="project" value="UniProtKB-KW"/>
</dbReference>
<evidence type="ECO:0000256" key="6">
    <source>
        <dbReference type="ARBA" id="ARBA00023136"/>
    </source>
</evidence>
<accession>A0ABZ2SLY9</accession>
<dbReference type="PROSITE" id="PS50893">
    <property type="entry name" value="ABC_TRANSPORTER_2"/>
    <property type="match status" value="1"/>
</dbReference>
<evidence type="ECO:0000313" key="8">
    <source>
        <dbReference type="EMBL" id="WYJ76846.1"/>
    </source>
</evidence>
<evidence type="ECO:0000256" key="4">
    <source>
        <dbReference type="ARBA" id="ARBA00022741"/>
    </source>
</evidence>
<dbReference type="PIRSF" id="PIRSF039085">
    <property type="entry name" value="ABC_ATPase_HisP"/>
    <property type="match status" value="1"/>
</dbReference>
<dbReference type="Proteomes" id="UP000664701">
    <property type="component" value="Chromosome"/>
</dbReference>
<evidence type="ECO:0000256" key="5">
    <source>
        <dbReference type="ARBA" id="ARBA00022840"/>
    </source>
</evidence>
<dbReference type="Pfam" id="PF00005">
    <property type="entry name" value="ABC_tran"/>
    <property type="match status" value="1"/>
</dbReference>
<keyword evidence="6" id="KW-0472">Membrane</keyword>
<comment type="subcellular location">
    <subcellularLocation>
        <location evidence="1">Cell membrane</location>
        <topology evidence="1">Peripheral membrane protein</topology>
    </subcellularLocation>
</comment>
<evidence type="ECO:0000256" key="1">
    <source>
        <dbReference type="ARBA" id="ARBA00004202"/>
    </source>
</evidence>
<evidence type="ECO:0000259" key="7">
    <source>
        <dbReference type="PROSITE" id="PS50893"/>
    </source>
</evidence>
<keyword evidence="4" id="KW-0547">Nucleotide-binding</keyword>
<keyword evidence="2" id="KW-0813">Transport</keyword>
<dbReference type="PANTHER" id="PTHR43166:SF35">
    <property type="entry name" value="L-CYSTINE IMPORT ATP-BINDING PROTEIN TCYN"/>
    <property type="match status" value="1"/>
</dbReference>
<sequence>MITMKVRNIHKRFGANEVLKGIDMEINKGEVVVLLGPSGSGKTTFLRCLNFLEHADQGKLTLGGVETNIETATKKEILQHQRKTAMVFQNYALFLNKTAKDNIALPLMLAQKQTPEEANKIALQLLEQVGLSDRADFYPSQMSGGQQQRIGIARALALNPEIILFDEPTSALDPELVGQTLHLMQEIAKTGATMVLVTHEMQFAYDVADKVIFMENGHIVEQGTPKEIFEQTKEERTKDFLARFTSQLAG</sequence>
<proteinExistence type="predicted"/>
<evidence type="ECO:0000313" key="9">
    <source>
        <dbReference type="Proteomes" id="UP000664701"/>
    </source>
</evidence>
<evidence type="ECO:0000256" key="2">
    <source>
        <dbReference type="ARBA" id="ARBA00022448"/>
    </source>
</evidence>
<dbReference type="RefSeq" id="WP_207940965.1">
    <property type="nucleotide sequence ID" value="NZ_CP147251.1"/>
</dbReference>
<dbReference type="InterPro" id="IPR017871">
    <property type="entry name" value="ABC_transporter-like_CS"/>
</dbReference>
<keyword evidence="9" id="KW-1185">Reference proteome</keyword>
<dbReference type="CDD" id="cd03262">
    <property type="entry name" value="ABC_HisP_GlnQ"/>
    <property type="match status" value="1"/>
</dbReference>
<reference evidence="8 9" key="1">
    <citation type="submission" date="2024-03" db="EMBL/GenBank/DDBJ databases">
        <title>The Genome Sequence of Enterococcus sp. DIV2402.</title>
        <authorList>
            <consortium name="The Broad Institute Genomics Platform"/>
            <consortium name="The Broad Institute Microbial Omics Core"/>
            <consortium name="The Broad Institute Genomic Center for Infectious Diseases"/>
            <person name="Earl A."/>
            <person name="Manson A."/>
            <person name="Gilmore M."/>
            <person name="Schwartman J."/>
            <person name="Shea T."/>
            <person name="Abouelleil A."/>
            <person name="Cao P."/>
            <person name="Chapman S."/>
            <person name="Cusick C."/>
            <person name="Young S."/>
            <person name="Neafsey D."/>
            <person name="Nusbaum C."/>
            <person name="Birren B."/>
        </authorList>
    </citation>
    <scope>NUCLEOTIDE SEQUENCE [LARGE SCALE GENOMIC DNA]</scope>
    <source>
        <strain evidence="8 9">DIV2402</strain>
    </source>
</reference>
<evidence type="ECO:0000256" key="3">
    <source>
        <dbReference type="ARBA" id="ARBA00022475"/>
    </source>
</evidence>
<dbReference type="InterPro" id="IPR003593">
    <property type="entry name" value="AAA+_ATPase"/>
</dbReference>
<dbReference type="InterPro" id="IPR003439">
    <property type="entry name" value="ABC_transporter-like_ATP-bd"/>
</dbReference>
<dbReference type="InterPro" id="IPR030679">
    <property type="entry name" value="ABC_ATPase_HisP-typ"/>
</dbReference>
<dbReference type="PROSITE" id="PS00211">
    <property type="entry name" value="ABC_TRANSPORTER_1"/>
    <property type="match status" value="1"/>
</dbReference>
<dbReference type="SUPFAM" id="SSF52540">
    <property type="entry name" value="P-loop containing nucleoside triphosphate hydrolases"/>
    <property type="match status" value="1"/>
</dbReference>
<keyword evidence="5 8" id="KW-0067">ATP-binding</keyword>
<organism evidence="8 9">
    <name type="scientific">Candidatus Enterococcus lowellii</name>
    <dbReference type="NCBI Taxonomy" id="2230877"/>
    <lineage>
        <taxon>Bacteria</taxon>
        <taxon>Bacillati</taxon>
        <taxon>Bacillota</taxon>
        <taxon>Bacilli</taxon>
        <taxon>Lactobacillales</taxon>
        <taxon>Enterococcaceae</taxon>
        <taxon>Enterococcus</taxon>
    </lineage>
</organism>
<dbReference type="SMART" id="SM00382">
    <property type="entry name" value="AAA"/>
    <property type="match status" value="1"/>
</dbReference>
<dbReference type="InterPro" id="IPR027417">
    <property type="entry name" value="P-loop_NTPase"/>
</dbReference>
<feature type="domain" description="ABC transporter" evidence="7">
    <location>
        <begin position="4"/>
        <end position="241"/>
    </location>
</feature>
<name>A0ABZ2SLY9_9ENTE</name>
<dbReference type="PANTHER" id="PTHR43166">
    <property type="entry name" value="AMINO ACID IMPORT ATP-BINDING PROTEIN"/>
    <property type="match status" value="1"/>
</dbReference>